<evidence type="ECO:0000256" key="1">
    <source>
        <dbReference type="ARBA" id="ARBA00022679"/>
    </source>
</evidence>
<dbReference type="Gene3D" id="3.30.200.20">
    <property type="entry name" value="Phosphorylase Kinase, domain 1"/>
    <property type="match status" value="1"/>
</dbReference>
<feature type="transmembrane region" description="Helical" evidence="6">
    <location>
        <begin position="76"/>
        <end position="95"/>
    </location>
</feature>
<protein>
    <recommendedName>
        <fullName evidence="7">Protein kinase domain-containing protein</fullName>
    </recommendedName>
</protein>
<dbReference type="InterPro" id="IPR008271">
    <property type="entry name" value="Ser/Thr_kinase_AS"/>
</dbReference>
<feature type="transmembrane region" description="Helical" evidence="6">
    <location>
        <begin position="141"/>
        <end position="161"/>
    </location>
</feature>
<evidence type="ECO:0000259" key="7">
    <source>
        <dbReference type="PROSITE" id="PS50011"/>
    </source>
</evidence>
<accession>A0A6B9F8I7</accession>
<keyword evidence="2" id="KW-0547">Nucleotide-binding</keyword>
<dbReference type="PANTHER" id="PTHR43289">
    <property type="entry name" value="MITOGEN-ACTIVATED PROTEIN KINASE KINASE KINASE 20-RELATED"/>
    <property type="match status" value="1"/>
</dbReference>
<feature type="domain" description="Protein kinase" evidence="7">
    <location>
        <begin position="365"/>
        <end position="619"/>
    </location>
</feature>
<evidence type="ECO:0000256" key="2">
    <source>
        <dbReference type="ARBA" id="ARBA00022741"/>
    </source>
</evidence>
<keyword evidence="6" id="KW-1133">Transmembrane helix</keyword>
<dbReference type="GO" id="GO:0005524">
    <property type="term" value="F:ATP binding"/>
    <property type="evidence" value="ECO:0007669"/>
    <property type="project" value="UniProtKB-KW"/>
</dbReference>
<dbReference type="Proteomes" id="UP000428325">
    <property type="component" value="Chromosome"/>
</dbReference>
<dbReference type="KEGG" id="hra:EI982_07795"/>
<feature type="region of interest" description="Disordered" evidence="5">
    <location>
        <begin position="253"/>
        <end position="355"/>
    </location>
</feature>
<dbReference type="Pfam" id="PF00069">
    <property type="entry name" value="Pkinase"/>
    <property type="match status" value="1"/>
</dbReference>
<dbReference type="InterPro" id="IPR011009">
    <property type="entry name" value="Kinase-like_dom_sf"/>
</dbReference>
<evidence type="ECO:0000256" key="3">
    <source>
        <dbReference type="ARBA" id="ARBA00022777"/>
    </source>
</evidence>
<sequence length="624" mass="66741">MRLVSDRVQFGVATVVAVVGWFAVMLTSPSPEIEAPIGLGDRLLAARVPSLAMAVAGGSFVLGWVAFDWRRPPRRYVTLACGLLGVLAVLVIFLWTDPPLAYWLPVTLVSLVAAVSVMLVSPPRSDPVETADTGGLPIGDVIRLFGVFGFVLFIGVLPLFLMGANFESNLIVAWLRLTAPLILFALAWRHFRWLGSRVLVVGGSVLLGLTALGLVRLLHYMPDPIALFSVPLAVLFVSGALVHARYPEWVRRPGVSSETPATDAGPASEPPHGVTDEPSAPSPDPMPTNGGTDAPTDDPFAAASSSGGSTEASSPDDPATASRADPTPSGTATDEGTADVTTARPLGPPDRIPRTLNLDVDYADLTEQEPLGRGGNADVYRATVRGGEPVAVKEPRMSGTLHSEAVDRMLAEAETWDKLDDHDHVVGVVDYGAEPLPWIAMEYMDAGDLSARAGELDLAQALWTAEAITEGVRHAHRRGVAHLDLKPANVLFRSVEGAWDVPKVADWGLSKHLLEHSKSVEGLSPQYAAPEQFDTDRGAADDITDVYQLGAVLYELFTGRPPFEGDPTGVMHRVLNEEPTPPSEVADVPPALDDVLLTALATAKVDRYDSVLYLRDAFRDLSDR</sequence>
<evidence type="ECO:0000256" key="4">
    <source>
        <dbReference type="ARBA" id="ARBA00022840"/>
    </source>
</evidence>
<proteinExistence type="predicted"/>
<dbReference type="PANTHER" id="PTHR43289:SF6">
    <property type="entry name" value="SERINE_THREONINE-PROTEIN KINASE NEKL-3"/>
    <property type="match status" value="1"/>
</dbReference>
<evidence type="ECO:0000256" key="6">
    <source>
        <dbReference type="SAM" id="Phobius"/>
    </source>
</evidence>
<feature type="transmembrane region" description="Helical" evidence="6">
    <location>
        <begin position="7"/>
        <end position="28"/>
    </location>
</feature>
<dbReference type="RefSeq" id="WP_157689086.1">
    <property type="nucleotide sequence ID" value="NZ_CP034345.1"/>
</dbReference>
<dbReference type="Gene3D" id="1.10.510.10">
    <property type="entry name" value="Transferase(Phosphotransferase) domain 1"/>
    <property type="match status" value="1"/>
</dbReference>
<reference evidence="8 9" key="1">
    <citation type="submission" date="2018-12" db="EMBL/GenBank/DDBJ databases">
        <title>Complete genome sequence of Haloplanus rallus MBLA0036.</title>
        <authorList>
            <person name="Nam Y.-d."/>
            <person name="Kang J."/>
            <person name="Chung W.-H."/>
            <person name="Park Y.S."/>
        </authorList>
    </citation>
    <scope>NUCLEOTIDE SEQUENCE [LARGE SCALE GENOMIC DNA]</scope>
    <source>
        <strain evidence="8 9">MBLA0036</strain>
    </source>
</reference>
<evidence type="ECO:0000256" key="5">
    <source>
        <dbReference type="SAM" id="MobiDB-lite"/>
    </source>
</evidence>
<evidence type="ECO:0000313" key="9">
    <source>
        <dbReference type="Proteomes" id="UP000428325"/>
    </source>
</evidence>
<dbReference type="CDD" id="cd14014">
    <property type="entry name" value="STKc_PknB_like"/>
    <property type="match status" value="1"/>
</dbReference>
<dbReference type="GO" id="GO:0004674">
    <property type="term" value="F:protein serine/threonine kinase activity"/>
    <property type="evidence" value="ECO:0007669"/>
    <property type="project" value="TreeGrafter"/>
</dbReference>
<dbReference type="EMBL" id="CP034345">
    <property type="protein sequence ID" value="QGX94704.1"/>
    <property type="molecule type" value="Genomic_DNA"/>
</dbReference>
<dbReference type="InterPro" id="IPR000719">
    <property type="entry name" value="Prot_kinase_dom"/>
</dbReference>
<keyword evidence="4" id="KW-0067">ATP-binding</keyword>
<keyword evidence="3" id="KW-0418">Kinase</keyword>
<keyword evidence="6" id="KW-0812">Transmembrane</keyword>
<feature type="transmembrane region" description="Helical" evidence="6">
    <location>
        <begin position="48"/>
        <end position="67"/>
    </location>
</feature>
<dbReference type="PROSITE" id="PS00107">
    <property type="entry name" value="PROTEIN_KINASE_ATP"/>
    <property type="match status" value="1"/>
</dbReference>
<name>A0A6B9F8I7_9EURY</name>
<dbReference type="SMART" id="SM00220">
    <property type="entry name" value="S_TKc"/>
    <property type="match status" value="1"/>
</dbReference>
<gene>
    <name evidence="8" type="ORF">EI982_07795</name>
</gene>
<keyword evidence="6" id="KW-0472">Membrane</keyword>
<dbReference type="PROSITE" id="PS00108">
    <property type="entry name" value="PROTEIN_KINASE_ST"/>
    <property type="match status" value="1"/>
</dbReference>
<evidence type="ECO:0000313" key="8">
    <source>
        <dbReference type="EMBL" id="QGX94704.1"/>
    </source>
</evidence>
<organism evidence="8 9">
    <name type="scientific">Haloplanus rallus</name>
    <dbReference type="NCBI Taxonomy" id="1816183"/>
    <lineage>
        <taxon>Archaea</taxon>
        <taxon>Methanobacteriati</taxon>
        <taxon>Methanobacteriota</taxon>
        <taxon>Stenosarchaea group</taxon>
        <taxon>Halobacteria</taxon>
        <taxon>Halobacteriales</taxon>
        <taxon>Haloferacaceae</taxon>
        <taxon>Haloplanus</taxon>
    </lineage>
</organism>
<keyword evidence="1" id="KW-0808">Transferase</keyword>
<keyword evidence="9" id="KW-1185">Reference proteome</keyword>
<dbReference type="GeneID" id="43369430"/>
<dbReference type="PROSITE" id="PS50011">
    <property type="entry name" value="PROTEIN_KINASE_DOM"/>
    <property type="match status" value="1"/>
</dbReference>
<feature type="transmembrane region" description="Helical" evidence="6">
    <location>
        <begin position="173"/>
        <end position="191"/>
    </location>
</feature>
<dbReference type="AlphaFoldDB" id="A0A6B9F8I7"/>
<feature type="transmembrane region" description="Helical" evidence="6">
    <location>
        <begin position="101"/>
        <end position="120"/>
    </location>
</feature>
<feature type="transmembrane region" description="Helical" evidence="6">
    <location>
        <begin position="225"/>
        <end position="244"/>
    </location>
</feature>
<feature type="compositionally biased region" description="Low complexity" evidence="5">
    <location>
        <begin position="301"/>
        <end position="313"/>
    </location>
</feature>
<feature type="transmembrane region" description="Helical" evidence="6">
    <location>
        <begin position="198"/>
        <end position="219"/>
    </location>
</feature>
<dbReference type="InterPro" id="IPR017441">
    <property type="entry name" value="Protein_kinase_ATP_BS"/>
</dbReference>
<dbReference type="OrthoDB" id="330261at2157"/>
<dbReference type="SUPFAM" id="SSF56112">
    <property type="entry name" value="Protein kinase-like (PK-like)"/>
    <property type="match status" value="1"/>
</dbReference>